<dbReference type="STRING" id="500610.SAMN02799615_01571"/>
<dbReference type="CDD" id="cd17535">
    <property type="entry name" value="REC_NarL-like"/>
    <property type="match status" value="1"/>
</dbReference>
<keyword evidence="2" id="KW-0805">Transcription regulation</keyword>
<dbReference type="InterPro" id="IPR058245">
    <property type="entry name" value="NreC/VraR/RcsB-like_REC"/>
</dbReference>
<dbReference type="PROSITE" id="PS50043">
    <property type="entry name" value="HTH_LUXR_2"/>
    <property type="match status" value="1"/>
</dbReference>
<organism evidence="8 9">
    <name type="scientific">Dyella marensis</name>
    <dbReference type="NCBI Taxonomy" id="500610"/>
    <lineage>
        <taxon>Bacteria</taxon>
        <taxon>Pseudomonadati</taxon>
        <taxon>Pseudomonadota</taxon>
        <taxon>Gammaproteobacteria</taxon>
        <taxon>Lysobacterales</taxon>
        <taxon>Rhodanobacteraceae</taxon>
        <taxon>Dyella</taxon>
    </lineage>
</organism>
<evidence type="ECO:0000256" key="3">
    <source>
        <dbReference type="ARBA" id="ARBA00023125"/>
    </source>
</evidence>
<dbReference type="SMART" id="SM00448">
    <property type="entry name" value="REC"/>
    <property type="match status" value="1"/>
</dbReference>
<dbReference type="GO" id="GO:0003677">
    <property type="term" value="F:DNA binding"/>
    <property type="evidence" value="ECO:0007669"/>
    <property type="project" value="UniProtKB-KW"/>
</dbReference>
<dbReference type="GO" id="GO:0006355">
    <property type="term" value="P:regulation of DNA-templated transcription"/>
    <property type="evidence" value="ECO:0007669"/>
    <property type="project" value="InterPro"/>
</dbReference>
<keyword evidence="3" id="KW-0238">DNA-binding</keyword>
<keyword evidence="4" id="KW-0804">Transcription</keyword>
<reference evidence="9" key="1">
    <citation type="submission" date="2016-10" db="EMBL/GenBank/DDBJ databases">
        <authorList>
            <person name="Varghese N."/>
            <person name="Submissions S."/>
        </authorList>
    </citation>
    <scope>NUCLEOTIDE SEQUENCE [LARGE SCALE GENOMIC DNA]</scope>
    <source>
        <strain evidence="9">UNC178MFTsu3.1</strain>
    </source>
</reference>
<gene>
    <name evidence="8" type="ORF">SAMN02799615_01571</name>
</gene>
<evidence type="ECO:0000256" key="1">
    <source>
        <dbReference type="ARBA" id="ARBA00022553"/>
    </source>
</evidence>
<dbReference type="PANTHER" id="PTHR43214:SF41">
    <property type="entry name" value="NITRATE_NITRITE RESPONSE REGULATOR PROTEIN NARP"/>
    <property type="match status" value="1"/>
</dbReference>
<keyword evidence="1 5" id="KW-0597">Phosphoprotein</keyword>
<feature type="domain" description="HTH luxR-type" evidence="6">
    <location>
        <begin position="172"/>
        <end position="237"/>
    </location>
</feature>
<evidence type="ECO:0000259" key="7">
    <source>
        <dbReference type="PROSITE" id="PS50110"/>
    </source>
</evidence>
<dbReference type="Proteomes" id="UP000199477">
    <property type="component" value="Unassembled WGS sequence"/>
</dbReference>
<dbReference type="InterPro" id="IPR000792">
    <property type="entry name" value="Tscrpt_reg_LuxR_C"/>
</dbReference>
<evidence type="ECO:0000256" key="5">
    <source>
        <dbReference type="PROSITE-ProRule" id="PRU00169"/>
    </source>
</evidence>
<dbReference type="InterPro" id="IPR011006">
    <property type="entry name" value="CheY-like_superfamily"/>
</dbReference>
<dbReference type="PRINTS" id="PR00038">
    <property type="entry name" value="HTHLUXR"/>
</dbReference>
<dbReference type="EMBL" id="FONH01000003">
    <property type="protein sequence ID" value="SFE70351.1"/>
    <property type="molecule type" value="Genomic_DNA"/>
</dbReference>
<dbReference type="InterPro" id="IPR001789">
    <property type="entry name" value="Sig_transdc_resp-reg_receiver"/>
</dbReference>
<evidence type="ECO:0000256" key="2">
    <source>
        <dbReference type="ARBA" id="ARBA00023015"/>
    </source>
</evidence>
<dbReference type="InterPro" id="IPR039420">
    <property type="entry name" value="WalR-like"/>
</dbReference>
<evidence type="ECO:0000313" key="9">
    <source>
        <dbReference type="Proteomes" id="UP000199477"/>
    </source>
</evidence>
<dbReference type="SUPFAM" id="SSF52172">
    <property type="entry name" value="CheY-like"/>
    <property type="match status" value="1"/>
</dbReference>
<name>A0A1I2CPX2_9GAMM</name>
<evidence type="ECO:0000256" key="4">
    <source>
        <dbReference type="ARBA" id="ARBA00023163"/>
    </source>
</evidence>
<dbReference type="PROSITE" id="PS50110">
    <property type="entry name" value="RESPONSE_REGULATORY"/>
    <property type="match status" value="1"/>
</dbReference>
<dbReference type="Pfam" id="PF00072">
    <property type="entry name" value="Response_reg"/>
    <property type="match status" value="1"/>
</dbReference>
<feature type="modified residue" description="4-aspartylphosphate" evidence="5">
    <location>
        <position position="85"/>
    </location>
</feature>
<dbReference type="Pfam" id="PF00196">
    <property type="entry name" value="GerE"/>
    <property type="match status" value="1"/>
</dbReference>
<dbReference type="SMART" id="SM00421">
    <property type="entry name" value="HTH_LUXR"/>
    <property type="match status" value="1"/>
</dbReference>
<keyword evidence="9" id="KW-1185">Reference proteome</keyword>
<dbReference type="InterPro" id="IPR016032">
    <property type="entry name" value="Sig_transdc_resp-reg_C-effctor"/>
</dbReference>
<dbReference type="AlphaFoldDB" id="A0A1I2CPX2"/>
<sequence>MRPRWATDGFPALVLSSVAAGHGESLQVCRDMFTAVVVDDHPMVNGALRAMLERSGEFKVLAECGNGQSALSVATELQPDLLVIDLDIPQLDGIEVICRLRESGRPLAILMISAGEETVSGVRAFRAGADGFVHKSAPMEDVVAAAQLIVRGKIYFSRGIMDAAASLGCKGAQSPLRELGRREFEVFRCLALGMSNIDIARHMAISNKTVSAHKRNLMDKLGLANIRDVIELARQHRIVE</sequence>
<accession>A0A1I2CPX2</accession>
<dbReference type="PROSITE" id="PS00622">
    <property type="entry name" value="HTH_LUXR_1"/>
    <property type="match status" value="1"/>
</dbReference>
<dbReference type="GO" id="GO:0000160">
    <property type="term" value="P:phosphorelay signal transduction system"/>
    <property type="evidence" value="ECO:0007669"/>
    <property type="project" value="InterPro"/>
</dbReference>
<proteinExistence type="predicted"/>
<feature type="domain" description="Response regulatory" evidence="7">
    <location>
        <begin position="34"/>
        <end position="150"/>
    </location>
</feature>
<dbReference type="PANTHER" id="PTHR43214">
    <property type="entry name" value="TWO-COMPONENT RESPONSE REGULATOR"/>
    <property type="match status" value="1"/>
</dbReference>
<protein>
    <submittedName>
        <fullName evidence="8">Two component transcriptional regulator, LuxR family</fullName>
    </submittedName>
</protein>
<evidence type="ECO:0000259" key="6">
    <source>
        <dbReference type="PROSITE" id="PS50043"/>
    </source>
</evidence>
<dbReference type="SUPFAM" id="SSF46894">
    <property type="entry name" value="C-terminal effector domain of the bipartite response regulators"/>
    <property type="match status" value="1"/>
</dbReference>
<dbReference type="Gene3D" id="3.40.50.2300">
    <property type="match status" value="1"/>
</dbReference>
<dbReference type="CDD" id="cd06170">
    <property type="entry name" value="LuxR_C_like"/>
    <property type="match status" value="1"/>
</dbReference>
<evidence type="ECO:0000313" key="8">
    <source>
        <dbReference type="EMBL" id="SFE70351.1"/>
    </source>
</evidence>